<feature type="compositionally biased region" description="Basic and acidic residues" evidence="2">
    <location>
        <begin position="172"/>
        <end position="184"/>
    </location>
</feature>
<feature type="domain" description="CCHC-type" evidence="3">
    <location>
        <begin position="360"/>
        <end position="376"/>
    </location>
</feature>
<keyword evidence="5" id="KW-1185">Reference proteome</keyword>
<dbReference type="Pfam" id="PF00098">
    <property type="entry name" value="zf-CCHC"/>
    <property type="match status" value="1"/>
</dbReference>
<accession>A0A4Y2T9M8</accession>
<protein>
    <recommendedName>
        <fullName evidence="3">CCHC-type domain-containing protein</fullName>
    </recommendedName>
</protein>
<feature type="compositionally biased region" description="Polar residues" evidence="2">
    <location>
        <begin position="22"/>
        <end position="32"/>
    </location>
</feature>
<dbReference type="InterPro" id="IPR001878">
    <property type="entry name" value="Znf_CCHC"/>
</dbReference>
<dbReference type="OrthoDB" id="6431089at2759"/>
<dbReference type="Proteomes" id="UP000499080">
    <property type="component" value="Unassembled WGS sequence"/>
</dbReference>
<keyword evidence="1" id="KW-0862">Zinc</keyword>
<organism evidence="4 5">
    <name type="scientific">Araneus ventricosus</name>
    <name type="common">Orbweaver spider</name>
    <name type="synonym">Epeira ventricosa</name>
    <dbReference type="NCBI Taxonomy" id="182803"/>
    <lineage>
        <taxon>Eukaryota</taxon>
        <taxon>Metazoa</taxon>
        <taxon>Ecdysozoa</taxon>
        <taxon>Arthropoda</taxon>
        <taxon>Chelicerata</taxon>
        <taxon>Arachnida</taxon>
        <taxon>Araneae</taxon>
        <taxon>Araneomorphae</taxon>
        <taxon>Entelegynae</taxon>
        <taxon>Araneoidea</taxon>
        <taxon>Araneidae</taxon>
        <taxon>Araneus</taxon>
    </lineage>
</organism>
<evidence type="ECO:0000256" key="2">
    <source>
        <dbReference type="SAM" id="MobiDB-lite"/>
    </source>
</evidence>
<gene>
    <name evidence="4" type="ORF">AVEN_229319_1</name>
</gene>
<evidence type="ECO:0000259" key="3">
    <source>
        <dbReference type="PROSITE" id="PS50158"/>
    </source>
</evidence>
<feature type="region of interest" description="Disordered" evidence="2">
    <location>
        <begin position="145"/>
        <end position="214"/>
    </location>
</feature>
<dbReference type="PROSITE" id="PS50158">
    <property type="entry name" value="ZF_CCHC"/>
    <property type="match status" value="1"/>
</dbReference>
<feature type="compositionally biased region" description="Polar residues" evidence="2">
    <location>
        <begin position="1"/>
        <end position="12"/>
    </location>
</feature>
<dbReference type="GO" id="GO:0008270">
    <property type="term" value="F:zinc ion binding"/>
    <property type="evidence" value="ECO:0007669"/>
    <property type="project" value="UniProtKB-KW"/>
</dbReference>
<keyword evidence="1" id="KW-0863">Zinc-finger</keyword>
<evidence type="ECO:0000256" key="1">
    <source>
        <dbReference type="PROSITE-ProRule" id="PRU00047"/>
    </source>
</evidence>
<feature type="compositionally biased region" description="Polar residues" evidence="2">
    <location>
        <begin position="147"/>
        <end position="156"/>
    </location>
</feature>
<sequence>MNSQQMSDSNSDVELLNEVTDSDIQAKTSAPRTQEMEDSHEPNFEDLHLDEEISELVVLPAQRRRRSSSTSSVSSVVSSSQGIATKIFDDRTPLEDLLTTLRKIVNSTTTPSNLKTKPKPRLTITLQQFANSILDCLEERREAFEASKTSAQNTGKANGPPVAHSESATQTEHPETSKDSKEVQTDLMHQGLPTEPKPVAGQRSTQEGSKEQSLRKLLQKEVNPLEEHFNIQEVRNIRNKGLAIGIASEAQADRLISKLANKEGLQSTVEARKYSKTQPRCIIYDVPVATKEEDLKAAIELATGCEAENISLSFRTRERNVRSHCVIQTTPLAFAALLSLRKLSLGWTRHSVKEHLNIKRCFKCQSYGHLQRECKRKNYYCAFCGFEHHTNSCNSRAPCCANCWEENTRRRAGFRVDHPADATCCPVYQREVLKYKRTVQYS</sequence>
<dbReference type="EMBL" id="BGPR01026253">
    <property type="protein sequence ID" value="GBN95815.1"/>
    <property type="molecule type" value="Genomic_DNA"/>
</dbReference>
<evidence type="ECO:0000313" key="5">
    <source>
        <dbReference type="Proteomes" id="UP000499080"/>
    </source>
</evidence>
<dbReference type="GO" id="GO:0003676">
    <property type="term" value="F:nucleic acid binding"/>
    <property type="evidence" value="ECO:0007669"/>
    <property type="project" value="InterPro"/>
</dbReference>
<keyword evidence="1" id="KW-0479">Metal-binding</keyword>
<comment type="caution">
    <text evidence="4">The sequence shown here is derived from an EMBL/GenBank/DDBJ whole genome shotgun (WGS) entry which is preliminary data.</text>
</comment>
<proteinExistence type="predicted"/>
<name>A0A4Y2T9M8_ARAVE</name>
<evidence type="ECO:0000313" key="4">
    <source>
        <dbReference type="EMBL" id="GBN95815.1"/>
    </source>
</evidence>
<dbReference type="AlphaFoldDB" id="A0A4Y2T9M8"/>
<reference evidence="4 5" key="1">
    <citation type="journal article" date="2019" name="Sci. Rep.">
        <title>Orb-weaving spider Araneus ventricosus genome elucidates the spidroin gene catalogue.</title>
        <authorList>
            <person name="Kono N."/>
            <person name="Nakamura H."/>
            <person name="Ohtoshi R."/>
            <person name="Moran D.A.P."/>
            <person name="Shinohara A."/>
            <person name="Yoshida Y."/>
            <person name="Fujiwara M."/>
            <person name="Mori M."/>
            <person name="Tomita M."/>
            <person name="Arakawa K."/>
        </authorList>
    </citation>
    <scope>NUCLEOTIDE SEQUENCE [LARGE SCALE GENOMIC DNA]</scope>
</reference>
<feature type="region of interest" description="Disordered" evidence="2">
    <location>
        <begin position="1"/>
        <end position="42"/>
    </location>
</feature>